<comment type="caution">
    <text evidence="1">The sequence shown here is derived from an EMBL/GenBank/DDBJ whole genome shotgun (WGS) entry which is preliminary data.</text>
</comment>
<sequence>MTIALDHTAFDTGVSDVRTASLDLDERRRRLDRDVTGLIDGAWTGAAATAFGEAWTEWCEGADEAIAALAGMAELLDAAHGALVRQDDASVDRTTRLAARLGGL</sequence>
<dbReference type="EMBL" id="JACGXA010000001">
    <property type="protein sequence ID" value="MBA8804734.1"/>
    <property type="molecule type" value="Genomic_DNA"/>
</dbReference>
<dbReference type="InterPro" id="IPR010310">
    <property type="entry name" value="T7SS_ESAT-6-like"/>
</dbReference>
<dbReference type="AlphaFoldDB" id="A0A7W3PAQ7"/>
<dbReference type="RefSeq" id="WP_182540476.1">
    <property type="nucleotide sequence ID" value="NZ_JACGXA010000001.1"/>
</dbReference>
<organism evidence="1 2">
    <name type="scientific">Nocardioides ginsengisegetis</name>
    <dbReference type="NCBI Taxonomy" id="661491"/>
    <lineage>
        <taxon>Bacteria</taxon>
        <taxon>Bacillati</taxon>
        <taxon>Actinomycetota</taxon>
        <taxon>Actinomycetes</taxon>
        <taxon>Propionibacteriales</taxon>
        <taxon>Nocardioidaceae</taxon>
        <taxon>Nocardioides</taxon>
    </lineage>
</organism>
<dbReference type="Proteomes" id="UP000580910">
    <property type="component" value="Unassembled WGS sequence"/>
</dbReference>
<reference evidence="1 2" key="1">
    <citation type="submission" date="2020-07" db="EMBL/GenBank/DDBJ databases">
        <title>Sequencing the genomes of 1000 actinobacteria strains.</title>
        <authorList>
            <person name="Klenk H.-P."/>
        </authorList>
    </citation>
    <scope>NUCLEOTIDE SEQUENCE [LARGE SCALE GENOMIC DNA]</scope>
    <source>
        <strain evidence="1 2">DSM 21349</strain>
    </source>
</reference>
<evidence type="ECO:0000313" key="2">
    <source>
        <dbReference type="Proteomes" id="UP000580910"/>
    </source>
</evidence>
<dbReference type="InterPro" id="IPR036689">
    <property type="entry name" value="ESAT-6-like_sf"/>
</dbReference>
<keyword evidence="2" id="KW-1185">Reference proteome</keyword>
<evidence type="ECO:0000313" key="1">
    <source>
        <dbReference type="EMBL" id="MBA8804734.1"/>
    </source>
</evidence>
<protein>
    <submittedName>
        <fullName evidence="1">WXG100 family type VII secretion target</fullName>
    </submittedName>
</protein>
<accession>A0A7W3PAQ7</accession>
<dbReference type="Gene3D" id="1.10.287.1060">
    <property type="entry name" value="ESAT-6-like"/>
    <property type="match status" value="1"/>
</dbReference>
<dbReference type="Pfam" id="PF06013">
    <property type="entry name" value="WXG100"/>
    <property type="match status" value="1"/>
</dbReference>
<name>A0A7W3PAQ7_9ACTN</name>
<dbReference type="SUPFAM" id="SSF140453">
    <property type="entry name" value="EsxAB dimer-like"/>
    <property type="match status" value="1"/>
</dbReference>
<gene>
    <name evidence="1" type="ORF">FB382_003025</name>
</gene>
<proteinExistence type="predicted"/>